<reference evidence="1" key="1">
    <citation type="submission" date="2023-04" db="EMBL/GenBank/DDBJ databases">
        <title>A chromosome-level genome assembly of the parasitoid wasp Eretmocerus hayati.</title>
        <authorList>
            <person name="Zhong Y."/>
            <person name="Liu S."/>
            <person name="Liu Y."/>
        </authorList>
    </citation>
    <scope>NUCLEOTIDE SEQUENCE</scope>
    <source>
        <strain evidence="1">ZJU_SS_LIU_2023</strain>
    </source>
</reference>
<proteinExistence type="predicted"/>
<gene>
    <name evidence="1" type="ORF">QAD02_014420</name>
</gene>
<sequence>MGTQEEDCTLLVLHLPPGLSDERREELFKKYGAIKTTTVRKSAKYSMTFAKFPNENHAKEVLFKLHQVPVQGRRLSVEFAKKSIAEKECCSEYVKTQEQVRNLEDKMGITEEKKKFQEFLRRLNTWCPQDIFLQPMPPYLKYKYPEPTREILLRIAVQLVKERAFYTQVLHLMNKMNLPPPFEDLEDEFPIIKEAYNAKNFPDLFGVVLDSQVPKEPEVHQPQMQESSEEEESEIESDKEMSQSLQTVPQKRKNPQSKKRLKIPKFVNPLKQQVMTAPSTSKKHRPRDVFEPLKRDLPSQRIVVKPVETTKTLESTSIVVQNPNVEGFGLILPSKDNDDEEKSKEGEPRNKCITTEQLHENRISTHDQRVLPVFNNYHPGKPSNRLYIKNLAKQVEEDDLHFIYRRYILPKTSNDQPEYNVRLMQEGRMKGQAFITLPNVAQAKLALEETNGYILKDKPMVVHFAKVGKN</sequence>
<comment type="caution">
    <text evidence="1">The sequence shown here is derived from an EMBL/GenBank/DDBJ whole genome shotgun (WGS) entry which is preliminary data.</text>
</comment>
<dbReference type="EMBL" id="CM056742">
    <property type="protein sequence ID" value="KAJ8678633.1"/>
    <property type="molecule type" value="Genomic_DNA"/>
</dbReference>
<evidence type="ECO:0000313" key="1">
    <source>
        <dbReference type="EMBL" id="KAJ8678633.1"/>
    </source>
</evidence>
<accession>A0ACC2P6A2</accession>
<dbReference type="Proteomes" id="UP001239111">
    <property type="component" value="Chromosome 2"/>
</dbReference>
<evidence type="ECO:0000313" key="2">
    <source>
        <dbReference type="Proteomes" id="UP001239111"/>
    </source>
</evidence>
<protein>
    <submittedName>
        <fullName evidence="1">Uncharacterized protein</fullName>
    </submittedName>
</protein>
<keyword evidence="2" id="KW-1185">Reference proteome</keyword>
<organism evidence="1 2">
    <name type="scientific">Eretmocerus hayati</name>
    <dbReference type="NCBI Taxonomy" id="131215"/>
    <lineage>
        <taxon>Eukaryota</taxon>
        <taxon>Metazoa</taxon>
        <taxon>Ecdysozoa</taxon>
        <taxon>Arthropoda</taxon>
        <taxon>Hexapoda</taxon>
        <taxon>Insecta</taxon>
        <taxon>Pterygota</taxon>
        <taxon>Neoptera</taxon>
        <taxon>Endopterygota</taxon>
        <taxon>Hymenoptera</taxon>
        <taxon>Apocrita</taxon>
        <taxon>Proctotrupomorpha</taxon>
        <taxon>Chalcidoidea</taxon>
        <taxon>Aphelinidae</taxon>
        <taxon>Aphelininae</taxon>
        <taxon>Eretmocerus</taxon>
    </lineage>
</organism>
<name>A0ACC2P6A2_9HYME</name>